<feature type="transmembrane region" description="Helical" evidence="2">
    <location>
        <begin position="2431"/>
        <end position="2452"/>
    </location>
</feature>
<accession>A0AAV7Y6L5</accession>
<comment type="caution">
    <text evidence="4">The sequence shown here is derived from an EMBL/GenBank/DDBJ whole genome shotgun (WGS) entry which is preliminary data.</text>
</comment>
<feature type="transmembrane region" description="Helical" evidence="2">
    <location>
        <begin position="2325"/>
        <end position="2349"/>
    </location>
</feature>
<organism evidence="4 5">
    <name type="scientific">Anaeramoeba flamelloides</name>
    <dbReference type="NCBI Taxonomy" id="1746091"/>
    <lineage>
        <taxon>Eukaryota</taxon>
        <taxon>Metamonada</taxon>
        <taxon>Anaeramoebidae</taxon>
        <taxon>Anaeramoeba</taxon>
    </lineage>
</organism>
<dbReference type="InterPro" id="IPR009030">
    <property type="entry name" value="Growth_fac_rcpt_cys_sf"/>
</dbReference>
<protein>
    <submittedName>
        <fullName evidence="4">G protein-coupled receptor-related</fullName>
    </submittedName>
</protein>
<dbReference type="GO" id="GO:0005509">
    <property type="term" value="F:calcium ion binding"/>
    <property type="evidence" value="ECO:0007669"/>
    <property type="project" value="InterPro"/>
</dbReference>
<evidence type="ECO:0000256" key="2">
    <source>
        <dbReference type="SAM" id="Phobius"/>
    </source>
</evidence>
<dbReference type="GO" id="GO:0016020">
    <property type="term" value="C:membrane"/>
    <property type="evidence" value="ECO:0007669"/>
    <property type="project" value="InterPro"/>
</dbReference>
<name>A0AAV7Y6L5_9EUKA</name>
<proteinExistence type="predicted"/>
<feature type="compositionally biased region" description="Basic residues" evidence="1">
    <location>
        <begin position="2628"/>
        <end position="2649"/>
    </location>
</feature>
<evidence type="ECO:0000313" key="5">
    <source>
        <dbReference type="Proteomes" id="UP001146793"/>
    </source>
</evidence>
<feature type="transmembrane region" description="Helical" evidence="2">
    <location>
        <begin position="2188"/>
        <end position="2211"/>
    </location>
</feature>
<dbReference type="SMART" id="SM01411">
    <property type="entry name" value="Ephrin_rec_like"/>
    <property type="match status" value="5"/>
</dbReference>
<dbReference type="PANTHER" id="PTHR11319">
    <property type="entry name" value="G PROTEIN-COUPLED RECEPTOR-RELATED"/>
    <property type="match status" value="1"/>
</dbReference>
<dbReference type="SMART" id="SM00736">
    <property type="entry name" value="CADG"/>
    <property type="match status" value="2"/>
</dbReference>
<evidence type="ECO:0000256" key="1">
    <source>
        <dbReference type="SAM" id="MobiDB-lite"/>
    </source>
</evidence>
<dbReference type="Proteomes" id="UP001146793">
    <property type="component" value="Unassembled WGS sequence"/>
</dbReference>
<feature type="transmembrane region" description="Helical" evidence="2">
    <location>
        <begin position="2129"/>
        <end position="2147"/>
    </location>
</feature>
<dbReference type="InterPro" id="IPR006644">
    <property type="entry name" value="Cadg"/>
</dbReference>
<keyword evidence="2" id="KW-1133">Transmembrane helix</keyword>
<dbReference type="EMBL" id="JANTQA010000070">
    <property type="protein sequence ID" value="KAJ3425473.1"/>
    <property type="molecule type" value="Genomic_DNA"/>
</dbReference>
<feature type="transmembrane region" description="Helical" evidence="2">
    <location>
        <begin position="2159"/>
        <end position="2176"/>
    </location>
</feature>
<feature type="transmembrane region" description="Helical" evidence="2">
    <location>
        <begin position="2464"/>
        <end position="2485"/>
    </location>
</feature>
<evidence type="ECO:0000313" key="4">
    <source>
        <dbReference type="EMBL" id="KAJ3425473.1"/>
    </source>
</evidence>
<dbReference type="InterPro" id="IPR013783">
    <property type="entry name" value="Ig-like_fold"/>
</dbReference>
<feature type="domain" description="Dystroglycan-type cadherin-like" evidence="3">
    <location>
        <begin position="620"/>
        <end position="721"/>
    </location>
</feature>
<dbReference type="InterPro" id="IPR015919">
    <property type="entry name" value="Cadherin-like_sf"/>
</dbReference>
<dbReference type="Gene3D" id="2.10.50.10">
    <property type="entry name" value="Tumor Necrosis Factor Receptor, subunit A, domain 2"/>
    <property type="match status" value="4"/>
</dbReference>
<feature type="transmembrane region" description="Helical" evidence="2">
    <location>
        <begin position="2105"/>
        <end position="2122"/>
    </location>
</feature>
<dbReference type="SUPFAM" id="SSF57184">
    <property type="entry name" value="Growth factor receptor domain"/>
    <property type="match status" value="2"/>
</dbReference>
<keyword evidence="4" id="KW-0675">Receptor</keyword>
<reference evidence="4" key="1">
    <citation type="submission" date="2022-08" db="EMBL/GenBank/DDBJ databases">
        <title>Novel sulphate-reducing endosymbionts in the free-living metamonad Anaeramoeba.</title>
        <authorList>
            <person name="Jerlstrom-Hultqvist J."/>
            <person name="Cepicka I."/>
            <person name="Gallot-Lavallee L."/>
            <person name="Salas-Leiva D."/>
            <person name="Curtis B.A."/>
            <person name="Zahonova K."/>
            <person name="Pipaliya S."/>
            <person name="Dacks J."/>
            <person name="Roger A.J."/>
        </authorList>
    </citation>
    <scope>NUCLEOTIDE SEQUENCE</scope>
    <source>
        <strain evidence="4">Busselton2</strain>
    </source>
</reference>
<dbReference type="InterPro" id="IPR011641">
    <property type="entry name" value="Tyr-kin_ephrin_A/B_rcpt-like"/>
</dbReference>
<keyword evidence="2" id="KW-0472">Membrane</keyword>
<evidence type="ECO:0000259" key="3">
    <source>
        <dbReference type="SMART" id="SM00736"/>
    </source>
</evidence>
<dbReference type="Pfam" id="PF07699">
    <property type="entry name" value="Ephrin_rec_like"/>
    <property type="match status" value="3"/>
</dbReference>
<feature type="transmembrane region" description="Helical" evidence="2">
    <location>
        <begin position="2243"/>
        <end position="2262"/>
    </location>
</feature>
<dbReference type="SUPFAM" id="SSF49313">
    <property type="entry name" value="Cadherin-like"/>
    <property type="match status" value="3"/>
</dbReference>
<feature type="transmembrane region" description="Helical" evidence="2">
    <location>
        <begin position="2375"/>
        <end position="2395"/>
    </location>
</feature>
<feature type="transmembrane region" description="Helical" evidence="2">
    <location>
        <begin position="2274"/>
        <end position="2294"/>
    </location>
</feature>
<dbReference type="Gene3D" id="2.60.40.10">
    <property type="entry name" value="Immunoglobulins"/>
    <property type="match status" value="1"/>
</dbReference>
<dbReference type="PANTHER" id="PTHR11319:SF35">
    <property type="entry name" value="OUTER MEMBRANE PROTEIN PMPC-RELATED"/>
    <property type="match status" value="1"/>
</dbReference>
<gene>
    <name evidence="4" type="ORF">M0812_27917</name>
</gene>
<feature type="region of interest" description="Disordered" evidence="1">
    <location>
        <begin position="2625"/>
        <end position="2649"/>
    </location>
</feature>
<feature type="transmembrane region" description="Helical" evidence="2">
    <location>
        <begin position="2401"/>
        <end position="2419"/>
    </location>
</feature>
<sequence length="2649" mass="304802">MNNLNITENNQTFTFKIDLGSVTEKCQKINKVEEGVKINISDENEAKSPKIKNLNSNLYLVTWESKGVEKIFFQIYDRTLSKYGNEVQVCSGCTGASFSSLPSSERFMVFYFSNLELKATLYDFESSIIKNNIIISDDVDGVENNDSDSLDSEDTFFVTFSKGNYIYVRRIDKNGDYLDNLNSFSGNAANNPVIKVLGNLGKYVIIYNQNQTGSYSIGGIISENNGTILNKNFLPQLKALNELDKDLLYLKPHSETGDEQFVIISSLQTEESMNFTLYNSIGDTIKTIEQYPNDVARIKSSIYYPETSLLLIIFSIKTETNLFLGIYDSDLNQIEDRLIFKEGSDAAKINNIQMNYLEHSNKIITTYENPITDHNVFYDLFLLSVPIYESHYHDYFNNFQNLNNHTNEIVYYFNTETQVDFSLNRKNFINYNGNSLKLKFSSTLANGDYLPDWIQFDSDTLRFNVTTPGESGIEEILIIVENECQFQFQKKIKFEITSKVCDTQLLEGPPEPSRRFSTLQQFQIKIEKGSFFNAGYTLENLFYANTLVNGDPLPEWIKFDPINLVYWGETPNIFADERQYLDGEIKLTITNECGKFISKVIPFNITRPATCSMDISKSPIVEKSISNQTFLLNSQLEYYIPTHFYKNFEEGDQSKLKFDITDQTRDDLPSWLQYDAKKKKFFGQTGSERQTIEIQLEVSNECGETAQDAFAFVIGTTQNCYNYTLYGSRIKITDTANEHDNNTNPNIVSIGETYLIDWSFSNSSMHGVYGKRYYLNNSLLEDIGLVPDTSVDITQRNPSSTYLDGSGFNEVLILLEKEKEDHMYNIVGRIYYPADKNFSTTDILFAKSYGTVSNINPQVKTFPAQGKSIITYETTDHMVFLIIYTHDGSKFDEPERVGDGVDHQNDVQQQNAKIGIFQNSEEYLIVWEDYMPTNQTNRIYAERRTLANDEKTGFIVNKNMSLVQGKPDVAILSTNNYLIVWEISDYGSDGDSYDIIGQLYNSDDKKVGEHFLINTHKSGDQKGPRVSIIGHGFEAYMVVWESSMQGQSGAPGIYGQILDKFGEKQQEEFQINSTSSGIQTTPYVTGFHGDNANFIVAWSGESDALESSEFQYNIYLQQYESNQNLETEQIIVNSGYLNDTINIKPNTYFSFVFDSGIFQYESERAANLFYSYQIDDTGSSLSWLHLDSKERLFYGISPNYELVYNIELIAQDDCFSKKNVSFDLVSEFKRKNQKYINQSDAFNIYCPYDISLSKLNKLRSKDNIFLSSSCYDQDNDYVFDEDLQSISIENQNNIFINYHDPIKCSESFMQNTPDAKDVIFNNEINENKKLIFINSQNIHFNKFKYINQTKTETSPNPKLIFKNIHIQLKDYSSVYFHNQICFTDFHFSQANDDLIPIIDISDNSFIQFYHLQFFDLTGFIIQDNLGLINILNSQAKFINVQIMDTNFDYHSVDDQWLIKIINERYNFNNKNLFLNCQNFYNLYLEDQNDYVLLDNGDYDKSVNTFSNLTINNDNTKFMMINSILYFKNYDQEEEEEERIFSLYSLEMKGGHFINFNHTIHKMFIVGLFEFNNDGFLENLDLHLVKNTIINPQSTLQLLNSRILNSEDGKFNVESSELKFCQNSEFINKGEFHATSSLLVDLDDNAKDLWSVTNYGKFIVKGELDIFGKFFSKNTFTSQYDLYIDDDNFEAPIVTIENSIFELKGEAYAHLSNWNKRSKLNQTIELFYFPNKQENAKSPLERLQINTIDNYEWDDHIQDAKTIVIELLGCKSGYYSDNLNSTCKMCPLGEYSDGYGTCCEACKTGQYQNAKGSTACLICQPGSFANETGLQECVPCLPGQHQNEHGQSFCEPCPVGHYNIRGGQTSCLQCGVGTFSNETGAEACTGCHAGTYGEKEGLTSCLKCGWGTYQDKQGQHECEACPLGTYSNMDGLTGCLQCQIGTYANKRGYTGCLFCDAGRYSNAKGKEQCERCDFNKYQPNVGSSYCVDCPINSVSLFSGVSDISNCFCNVNFYGPPGGVCKKCPDGAICKKIDTRVPDARKGYWHSKENPTTYIKCKIEEACLGGDFGVCNPELGYSGDVCSQCSAKYYKLESRCEPCPNNQGSRIFFIFLFLYVFLLIMFVLSKKAKNYFGSFTIAFSFLQILSIMNDLNVTWPENLQKTFRFALVFNFNVDFLALDCSFQFSWKQKWYFIIFSPFIFVLLLVGCYILVWLHSFYTERYGHKIMGACPKLCMKPSKATHKNRLVYYLVALKYILVSPFISGVSKEDRKKLGNNFINCYTTLLTLLYLILTLNVLKIFKCDKRDDGNYYLHASGDIKCFSSDWYDLFIISIIFSLIYIIGIPLLLIILLVHYSKRLNERHFDEKFGLLCCRYSKNYFYWEIVVMIRKLFFVIFQIYLTNAKIYQLILCIIVLFIALLLQFVYRPYLIIRHNFLEFVLLFVSEIVLFSGLIFSSDDFTNVNDRNKLSVSIIVIVWFSVLILLLIVFFELKHRYRVKTGKEIDDIKQATRSFQGKALVDLLKGGKKGHKVSFLLLMNWCASINSKKLKPTQKISKKIMNGNLLQKKNYKSSSKILTMRETLINYWNHDFLNVFIKWYSRDATIKHKLRLNKIISLFMEYQFKNNSIAQSGSRKKKRSLLSFRKIKKKNKKKK</sequence>
<keyword evidence="2" id="KW-0812">Transmembrane</keyword>
<feature type="domain" description="Dystroglycan-type cadherin-like" evidence="3">
    <location>
        <begin position="1132"/>
        <end position="1233"/>
    </location>
</feature>